<dbReference type="EMBL" id="JAHBOH010000002">
    <property type="protein sequence ID" value="MBT0995418.1"/>
    <property type="molecule type" value="Genomic_DNA"/>
</dbReference>
<keyword evidence="1" id="KW-1133">Transmembrane helix</keyword>
<sequence>MLILAVVLALLAAVLHVVIFVMEAVLFRRPDVHARFATRPQDVAAVAPWALNQGFYNLFLGIGAAVGAGLALVEGTRDTGLALVLLACGSMLAAALVLGFSDRRMLRAAVTQGTVPLLAVVGALVVLAG</sequence>
<keyword evidence="3" id="KW-1185">Reference proteome</keyword>
<feature type="transmembrane region" description="Helical" evidence="1">
    <location>
        <begin position="106"/>
        <end position="128"/>
    </location>
</feature>
<feature type="transmembrane region" description="Helical" evidence="1">
    <location>
        <begin position="55"/>
        <end position="73"/>
    </location>
</feature>
<reference evidence="2 3" key="1">
    <citation type="submission" date="2021-05" db="EMBL/GenBank/DDBJ databases">
        <title>Description of Cellulomonas sp. DKR-3 sp. nov.</title>
        <authorList>
            <person name="Dahal R.H."/>
            <person name="Chaudhary D.K."/>
        </authorList>
    </citation>
    <scope>NUCLEOTIDE SEQUENCE [LARGE SCALE GENOMIC DNA]</scope>
    <source>
        <strain evidence="2 3">DKR-3</strain>
    </source>
</reference>
<name>A0ABS5U1Y7_9CELL</name>
<proteinExistence type="predicted"/>
<evidence type="ECO:0000313" key="2">
    <source>
        <dbReference type="EMBL" id="MBT0995418.1"/>
    </source>
</evidence>
<organism evidence="2 3">
    <name type="scientific">Cellulomonas fulva</name>
    <dbReference type="NCBI Taxonomy" id="2835530"/>
    <lineage>
        <taxon>Bacteria</taxon>
        <taxon>Bacillati</taxon>
        <taxon>Actinomycetota</taxon>
        <taxon>Actinomycetes</taxon>
        <taxon>Micrococcales</taxon>
        <taxon>Cellulomonadaceae</taxon>
        <taxon>Cellulomonas</taxon>
    </lineage>
</organism>
<gene>
    <name evidence="2" type="ORF">KIN34_14100</name>
</gene>
<keyword evidence="1" id="KW-0812">Transmembrane</keyword>
<comment type="caution">
    <text evidence="2">The sequence shown here is derived from an EMBL/GenBank/DDBJ whole genome shotgun (WGS) entry which is preliminary data.</text>
</comment>
<evidence type="ECO:0000256" key="1">
    <source>
        <dbReference type="SAM" id="Phobius"/>
    </source>
</evidence>
<keyword evidence="1" id="KW-0472">Membrane</keyword>
<feature type="transmembrane region" description="Helical" evidence="1">
    <location>
        <begin position="80"/>
        <end position="100"/>
    </location>
</feature>
<dbReference type="Proteomes" id="UP000722125">
    <property type="component" value="Unassembled WGS sequence"/>
</dbReference>
<accession>A0ABS5U1Y7</accession>
<dbReference type="InterPro" id="IPR009732">
    <property type="entry name" value="DUF1304"/>
</dbReference>
<evidence type="ECO:0000313" key="3">
    <source>
        <dbReference type="Proteomes" id="UP000722125"/>
    </source>
</evidence>
<protein>
    <submittedName>
        <fullName evidence="2">DUF1304 family protein</fullName>
    </submittedName>
</protein>
<dbReference type="Pfam" id="PF06993">
    <property type="entry name" value="DUF1304"/>
    <property type="match status" value="1"/>
</dbReference>